<dbReference type="InterPro" id="IPR050348">
    <property type="entry name" value="Protein-Tyr_Phosphatase"/>
</dbReference>
<dbReference type="InterPro" id="IPR000242">
    <property type="entry name" value="PTP_cat"/>
</dbReference>
<feature type="compositionally biased region" description="Polar residues" evidence="6">
    <location>
        <begin position="373"/>
        <end position="393"/>
    </location>
</feature>
<dbReference type="FunFam" id="3.90.190.10:FF:000102">
    <property type="entry name" value="Receptor-type tyrosine-protein phosphatase"/>
    <property type="match status" value="1"/>
</dbReference>
<dbReference type="GeneID" id="111117035"/>
<comment type="catalytic activity">
    <reaction evidence="5">
        <text>O-phospho-L-tyrosyl-[protein] + H2O = L-tyrosyl-[protein] + phosphate</text>
        <dbReference type="Rhea" id="RHEA:10684"/>
        <dbReference type="Rhea" id="RHEA-COMP:10136"/>
        <dbReference type="Rhea" id="RHEA-COMP:20101"/>
        <dbReference type="ChEBI" id="CHEBI:15377"/>
        <dbReference type="ChEBI" id="CHEBI:43474"/>
        <dbReference type="ChEBI" id="CHEBI:46858"/>
        <dbReference type="ChEBI" id="CHEBI:61978"/>
        <dbReference type="EC" id="3.1.3.48"/>
    </reaction>
</comment>
<evidence type="ECO:0000256" key="5">
    <source>
        <dbReference type="ARBA" id="ARBA00051722"/>
    </source>
</evidence>
<dbReference type="SUPFAM" id="SSF49785">
    <property type="entry name" value="Galactose-binding domain-like"/>
    <property type="match status" value="1"/>
</dbReference>
<dbReference type="KEGG" id="cvn:111117035"/>
<dbReference type="PROSITE" id="PS50055">
    <property type="entry name" value="TYR_PHOSPHATASE_PTP"/>
    <property type="match status" value="2"/>
</dbReference>
<dbReference type="GO" id="GO:0004725">
    <property type="term" value="F:protein tyrosine phosphatase activity"/>
    <property type="evidence" value="ECO:0007669"/>
    <property type="project" value="UniProtKB-EC"/>
</dbReference>
<keyword evidence="10" id="KW-1185">Reference proteome</keyword>
<feature type="region of interest" description="Disordered" evidence="6">
    <location>
        <begin position="373"/>
        <end position="421"/>
    </location>
</feature>
<dbReference type="AlphaFoldDB" id="A0A8B8C855"/>
<dbReference type="InterPro" id="IPR000387">
    <property type="entry name" value="Tyr_Pase_dom"/>
</dbReference>
<reference evidence="11" key="1">
    <citation type="submission" date="2025-08" db="UniProtKB">
        <authorList>
            <consortium name="RefSeq"/>
        </authorList>
    </citation>
    <scope>IDENTIFICATION</scope>
    <source>
        <tissue evidence="11">Whole sample</tissue>
    </source>
</reference>
<organism evidence="10 11">
    <name type="scientific">Crassostrea virginica</name>
    <name type="common">Eastern oyster</name>
    <dbReference type="NCBI Taxonomy" id="6565"/>
    <lineage>
        <taxon>Eukaryota</taxon>
        <taxon>Metazoa</taxon>
        <taxon>Spiralia</taxon>
        <taxon>Lophotrochozoa</taxon>
        <taxon>Mollusca</taxon>
        <taxon>Bivalvia</taxon>
        <taxon>Autobranchia</taxon>
        <taxon>Pteriomorphia</taxon>
        <taxon>Ostreida</taxon>
        <taxon>Ostreoidea</taxon>
        <taxon>Ostreidae</taxon>
        <taxon>Crassostrea</taxon>
    </lineage>
</organism>
<dbReference type="PANTHER" id="PTHR19134">
    <property type="entry name" value="RECEPTOR-TYPE TYROSINE-PROTEIN PHOSPHATASE"/>
    <property type="match status" value="1"/>
</dbReference>
<keyword evidence="7" id="KW-0812">Transmembrane</keyword>
<dbReference type="Proteomes" id="UP000694844">
    <property type="component" value="Chromosome 10"/>
</dbReference>
<keyword evidence="7" id="KW-0472">Membrane</keyword>
<dbReference type="InterPro" id="IPR003595">
    <property type="entry name" value="Tyr_Pase_cat"/>
</dbReference>
<dbReference type="Pfam" id="PF22633">
    <property type="entry name" value="F5_F8_type_C_2"/>
    <property type="match status" value="1"/>
</dbReference>
<feature type="domain" description="Tyrosine specific protein phosphatases" evidence="9">
    <location>
        <begin position="643"/>
        <end position="715"/>
    </location>
</feature>
<dbReference type="PROSITE" id="PS00383">
    <property type="entry name" value="TYR_PHOSPHATASE_1"/>
    <property type="match status" value="1"/>
</dbReference>
<keyword evidence="7" id="KW-1133">Transmembrane helix</keyword>
<keyword evidence="3" id="KW-0378">Hydrolase</keyword>
<comment type="similarity">
    <text evidence="1">Belongs to the protein-tyrosine phosphatase family.</text>
</comment>
<evidence type="ECO:0000256" key="3">
    <source>
        <dbReference type="ARBA" id="ARBA00022801"/>
    </source>
</evidence>
<dbReference type="RefSeq" id="XP_022311805.1">
    <property type="nucleotide sequence ID" value="XM_022456097.1"/>
</dbReference>
<dbReference type="EC" id="3.1.3.48" evidence="2"/>
<feature type="domain" description="Tyrosine-protein phosphatase" evidence="8">
    <location>
        <begin position="751"/>
        <end position="1001"/>
    </location>
</feature>
<evidence type="ECO:0000256" key="7">
    <source>
        <dbReference type="SAM" id="Phobius"/>
    </source>
</evidence>
<sequence>MTSLSCVRMSEKWIFITTSFLVFALNVYAFENMALEKDIREDRPWKGKENWRGDKAVDGRYTNRSAMGGQCVISDNFAKTATWRVDLGGVVSISHIDIYYRTDNFPRPTSYTSRMAGFFLYVSNTTSKEDGHLCFHEIQKVNSTPSEDQRISCSVHGRYVFYYNERLPNVTYPSYYSPTAFYELCELEVYGCRNVGYYGSSCNISCPTNCQERRCDVNTGNCLGCVPGYQRPKCDQVCSKGFFGAQCLRHCGSCRNKQTCHHINGSCLNGCDEGVQGWNCTTECQSGFYGKHCVNNCSENCNVTGSCERFFGACEGGCKPGWTWITCKQIPTESEESQTGAIVGGIFAVIVVILIAVAVVILYKRLKPRIKRQQTAGNKKTGSSNKPTFSKIYQNIDKGDDAGCTGNDERRKPFTSANKENIASDEVDIDEKIHEENPYGDFYINDETKPDFDVKNLGKIIEEKSKNEDDDFKKEYATLLYGVRYPCDVGKLPENVPKNRFKTTFPYNHSRVILEDTHSDYINANYIDGFHKERQYIASQGPKQNTMSDHWLMIWQENVAQIVMLTNLKEGLKDKCFQYWPDVHESMTCGNIDLCTIEEKVYANYVIRKIKVSNKKLNTSRTALQYQYTAWPDHGTPDPICLLLFHNHVTRTHQKGHGGSILVHCSAGIGRTGTYIAIDALSEALKKRKKINIAEYVKKMRENRMNMVQTYEQYKTIFLTLHEMVKAPVKVQNTSDFLSKLDNQHVKSSPIREDFQKLLNLRPCYTDTNYKMATQNGDVSSAVRPVDRYIIFLTSSVPKRGNYINAIFLPSLTSQKTFIITCHPTQGNSVDLLRLLIDHESNLVISMEPLNNIETSKQWFPDSSKPKTVQPYKTRLLTERSDDIKCSKIEIDRGAAEGGWVAEIVEPLSELTKDNPQAISQIIAFVMFGKNNESDAPITVVSRDGASLCGVFCAVYNAIQQLTMDNEVDVFSVVRQLQIRRPELCSNLQEYSLIHETLKKYVHSRDNSTGENIYFNQ</sequence>
<evidence type="ECO:0000259" key="9">
    <source>
        <dbReference type="PROSITE" id="PS50056"/>
    </source>
</evidence>
<dbReference type="Gene3D" id="2.170.300.10">
    <property type="entry name" value="Tie2 ligand-binding domain superfamily"/>
    <property type="match status" value="1"/>
</dbReference>
<keyword evidence="4" id="KW-0904">Protein phosphatase</keyword>
<dbReference type="InterPro" id="IPR029021">
    <property type="entry name" value="Prot-tyrosine_phosphatase-like"/>
</dbReference>
<dbReference type="Gene3D" id="2.60.120.260">
    <property type="entry name" value="Galactose-binding domain-like"/>
    <property type="match status" value="1"/>
</dbReference>
<dbReference type="Gene3D" id="3.90.190.10">
    <property type="entry name" value="Protein tyrosine phosphatase superfamily"/>
    <property type="match status" value="2"/>
</dbReference>
<accession>A0A8B8C855</accession>
<dbReference type="CDD" id="cd00047">
    <property type="entry name" value="PTPc"/>
    <property type="match status" value="1"/>
</dbReference>
<name>A0A8B8C855_CRAVI</name>
<evidence type="ECO:0000313" key="11">
    <source>
        <dbReference type="RefSeq" id="XP_022311805.1"/>
    </source>
</evidence>
<dbReference type="PANTHER" id="PTHR19134:SF562">
    <property type="entry name" value="PROTEIN-TYROSINE-PHOSPHATASE"/>
    <property type="match status" value="1"/>
</dbReference>
<dbReference type="PRINTS" id="PR00700">
    <property type="entry name" value="PRTYPHPHTASE"/>
</dbReference>
<dbReference type="InterPro" id="IPR008979">
    <property type="entry name" value="Galactose-bd-like_sf"/>
</dbReference>
<dbReference type="PROSITE" id="PS50056">
    <property type="entry name" value="TYR_PHOSPHATASE_2"/>
    <property type="match status" value="1"/>
</dbReference>
<gene>
    <name evidence="11" type="primary">LOC111117035</name>
</gene>
<dbReference type="Pfam" id="PF00102">
    <property type="entry name" value="Y_phosphatase"/>
    <property type="match status" value="2"/>
</dbReference>
<feature type="transmembrane region" description="Helical" evidence="7">
    <location>
        <begin position="341"/>
        <end position="363"/>
    </location>
</feature>
<feature type="domain" description="Tyrosine-protein phosphatase" evidence="8">
    <location>
        <begin position="472"/>
        <end position="724"/>
    </location>
</feature>
<proteinExistence type="inferred from homology"/>
<dbReference type="SUPFAM" id="SSF52799">
    <property type="entry name" value="(Phosphotyrosine protein) phosphatases II"/>
    <property type="match status" value="2"/>
</dbReference>
<dbReference type="OrthoDB" id="6188979at2759"/>
<evidence type="ECO:0000256" key="2">
    <source>
        <dbReference type="ARBA" id="ARBA00013064"/>
    </source>
</evidence>
<protein>
    <recommendedName>
        <fullName evidence="2">protein-tyrosine-phosphatase</fullName>
        <ecNumber evidence="2">3.1.3.48</ecNumber>
    </recommendedName>
</protein>
<dbReference type="SMART" id="SM00404">
    <property type="entry name" value="PTPc_motif"/>
    <property type="match status" value="2"/>
</dbReference>
<feature type="compositionally biased region" description="Basic and acidic residues" evidence="6">
    <location>
        <begin position="397"/>
        <end position="412"/>
    </location>
</feature>
<evidence type="ECO:0000313" key="10">
    <source>
        <dbReference type="Proteomes" id="UP000694844"/>
    </source>
</evidence>
<evidence type="ECO:0000256" key="4">
    <source>
        <dbReference type="ARBA" id="ARBA00022912"/>
    </source>
</evidence>
<dbReference type="InterPro" id="IPR016130">
    <property type="entry name" value="Tyr_Pase_AS"/>
</dbReference>
<evidence type="ECO:0000256" key="6">
    <source>
        <dbReference type="SAM" id="MobiDB-lite"/>
    </source>
</evidence>
<evidence type="ECO:0000259" key="8">
    <source>
        <dbReference type="PROSITE" id="PS50055"/>
    </source>
</evidence>
<dbReference type="SMART" id="SM00194">
    <property type="entry name" value="PTPc"/>
    <property type="match status" value="2"/>
</dbReference>
<evidence type="ECO:0000256" key="1">
    <source>
        <dbReference type="ARBA" id="ARBA00009580"/>
    </source>
</evidence>